<keyword evidence="6" id="KW-1185">Reference proteome</keyword>
<keyword evidence="2" id="KW-0238">DNA-binding</keyword>
<dbReference type="AlphaFoldDB" id="W4QDV7"/>
<organism evidence="5 6">
    <name type="scientific">Halalkalibacter hemicellulosilyticusJCM 9152</name>
    <dbReference type="NCBI Taxonomy" id="1236971"/>
    <lineage>
        <taxon>Bacteria</taxon>
        <taxon>Bacillati</taxon>
        <taxon>Bacillota</taxon>
        <taxon>Bacilli</taxon>
        <taxon>Bacillales</taxon>
        <taxon>Bacillaceae</taxon>
        <taxon>Halalkalibacter</taxon>
    </lineage>
</organism>
<dbReference type="InterPro" id="IPR020449">
    <property type="entry name" value="Tscrpt_reg_AraC-type_HTH"/>
</dbReference>
<dbReference type="GO" id="GO:0043565">
    <property type="term" value="F:sequence-specific DNA binding"/>
    <property type="evidence" value="ECO:0007669"/>
    <property type="project" value="InterPro"/>
</dbReference>
<protein>
    <submittedName>
        <fullName evidence="5">Transcriptional regulator</fullName>
    </submittedName>
</protein>
<dbReference type="PANTHER" id="PTHR43280:SF2">
    <property type="entry name" value="HTH-TYPE TRANSCRIPTIONAL REGULATOR EXSA"/>
    <property type="match status" value="1"/>
</dbReference>
<evidence type="ECO:0000313" key="6">
    <source>
        <dbReference type="Proteomes" id="UP000018895"/>
    </source>
</evidence>
<accession>W4QDV7</accession>
<name>W4QDV7_9BACI</name>
<evidence type="ECO:0000256" key="3">
    <source>
        <dbReference type="ARBA" id="ARBA00023163"/>
    </source>
</evidence>
<feature type="domain" description="HTH araC/xylS-type" evidence="4">
    <location>
        <begin position="48"/>
        <end position="147"/>
    </location>
</feature>
<dbReference type="RefSeq" id="WP_035342724.1">
    <property type="nucleotide sequence ID" value="NZ_BAUU01000010.1"/>
</dbReference>
<evidence type="ECO:0000256" key="1">
    <source>
        <dbReference type="ARBA" id="ARBA00023015"/>
    </source>
</evidence>
<proteinExistence type="predicted"/>
<dbReference type="STRING" id="1236971.JCM9152_1641"/>
<dbReference type="PROSITE" id="PS01124">
    <property type="entry name" value="HTH_ARAC_FAMILY_2"/>
    <property type="match status" value="1"/>
</dbReference>
<sequence>MKILINKVLQIQLKLGVTQVWEEFEFVINEYCGLINNRKKEMDDQAVKMIIEFLEENYGDPDLCLYRISEEVGLPEKFVSQLFKQKLGQYLSDYIETLRMNKASELLSTTNKTIEEISLEVGYNSSHSFRRAFKRVIHVTPKAYRQAYQVDSWENNILELEKRS</sequence>
<evidence type="ECO:0000259" key="4">
    <source>
        <dbReference type="PROSITE" id="PS01124"/>
    </source>
</evidence>
<comment type="caution">
    <text evidence="5">The sequence shown here is derived from an EMBL/GenBank/DDBJ whole genome shotgun (WGS) entry which is preliminary data.</text>
</comment>
<dbReference type="PANTHER" id="PTHR43280">
    <property type="entry name" value="ARAC-FAMILY TRANSCRIPTIONAL REGULATOR"/>
    <property type="match status" value="1"/>
</dbReference>
<dbReference type="Proteomes" id="UP000018895">
    <property type="component" value="Unassembled WGS sequence"/>
</dbReference>
<dbReference type="GO" id="GO:0003700">
    <property type="term" value="F:DNA-binding transcription factor activity"/>
    <property type="evidence" value="ECO:0007669"/>
    <property type="project" value="InterPro"/>
</dbReference>
<dbReference type="PRINTS" id="PR00032">
    <property type="entry name" value="HTHARAC"/>
</dbReference>
<dbReference type="OrthoDB" id="368621at2"/>
<dbReference type="SUPFAM" id="SSF46689">
    <property type="entry name" value="Homeodomain-like"/>
    <property type="match status" value="1"/>
</dbReference>
<evidence type="ECO:0000313" key="5">
    <source>
        <dbReference type="EMBL" id="GAE30240.1"/>
    </source>
</evidence>
<dbReference type="Pfam" id="PF12833">
    <property type="entry name" value="HTH_18"/>
    <property type="match status" value="1"/>
</dbReference>
<dbReference type="SMART" id="SM00342">
    <property type="entry name" value="HTH_ARAC"/>
    <property type="match status" value="1"/>
</dbReference>
<dbReference type="InterPro" id="IPR009057">
    <property type="entry name" value="Homeodomain-like_sf"/>
</dbReference>
<gene>
    <name evidence="5" type="ORF">JCM9152_1641</name>
</gene>
<dbReference type="InterPro" id="IPR018060">
    <property type="entry name" value="HTH_AraC"/>
</dbReference>
<evidence type="ECO:0000256" key="2">
    <source>
        <dbReference type="ARBA" id="ARBA00023125"/>
    </source>
</evidence>
<dbReference type="EMBL" id="BAUU01000010">
    <property type="protein sequence ID" value="GAE30240.1"/>
    <property type="molecule type" value="Genomic_DNA"/>
</dbReference>
<dbReference type="Gene3D" id="1.10.10.60">
    <property type="entry name" value="Homeodomain-like"/>
    <property type="match status" value="2"/>
</dbReference>
<keyword evidence="1" id="KW-0805">Transcription regulation</keyword>
<reference evidence="5" key="1">
    <citation type="journal article" date="2014" name="Genome Announc.">
        <title>Draft Genome Sequences of Three Alkaliphilic Bacillus Strains, Bacillus wakoensis JCM 9140T, Bacillus akibai JCM 9157T, and Bacillus hemicellulosilyticus JCM 9152T.</title>
        <authorList>
            <person name="Yuki M."/>
            <person name="Oshima K."/>
            <person name="Suda W."/>
            <person name="Oshida Y."/>
            <person name="Kitamura K."/>
            <person name="Iida T."/>
            <person name="Hattori M."/>
            <person name="Ohkuma M."/>
        </authorList>
    </citation>
    <scope>NUCLEOTIDE SEQUENCE [LARGE SCALE GENOMIC DNA]</scope>
    <source>
        <strain evidence="5">JCM 9152</strain>
    </source>
</reference>
<keyword evidence="3" id="KW-0804">Transcription</keyword>